<reference evidence="1 2" key="1">
    <citation type="submission" date="2021-02" db="EMBL/GenBank/DDBJ databases">
        <title>De Novo genome assembly of isolated myxobacteria.</title>
        <authorList>
            <person name="Stevens D.C."/>
        </authorList>
    </citation>
    <scope>NUCLEOTIDE SEQUENCE [LARGE SCALE GENOMIC DNA]</scope>
    <source>
        <strain evidence="1 2">SCHIC003</strain>
    </source>
</reference>
<gene>
    <name evidence="1" type="ORF">JY572_18000</name>
</gene>
<evidence type="ECO:0000313" key="1">
    <source>
        <dbReference type="EMBL" id="QSQ17808.1"/>
    </source>
</evidence>
<dbReference type="PROSITE" id="PS51257">
    <property type="entry name" value="PROKAR_LIPOPROTEIN"/>
    <property type="match status" value="1"/>
</dbReference>
<sequence>MRPILALSLALLVAACGGSGVPPDELVESAKARVERAAAAGHLARSALEMLGVMPVYTCGEPRRAFLDVATVDVGKRLSCVTTSIRSMDAVTDAVVFTFAERGCEIHGLKFTGRAVLQYRGGEDRMEVEASLRELQVDGQPLDVAAGYGTCGDQTSAWAQVYTAVPGQPGHGIQLDVRVTQRPGLPFLGGSTLILDGQGALVIPDGRVDQLTFTTLKYEVGEFLPKEGTLTLQTVDGHFVEASFQPSLWRLGKVKLTVDDHESVTVPIVR</sequence>
<accession>A0ABX7NGP0</accession>
<name>A0ABX7NGP0_9BACT</name>
<dbReference type="EMBL" id="CP071091">
    <property type="protein sequence ID" value="QSQ17808.1"/>
    <property type="molecule type" value="Genomic_DNA"/>
</dbReference>
<evidence type="ECO:0000313" key="2">
    <source>
        <dbReference type="Proteomes" id="UP000663090"/>
    </source>
</evidence>
<evidence type="ECO:0008006" key="3">
    <source>
        <dbReference type="Google" id="ProtNLM"/>
    </source>
</evidence>
<dbReference type="RefSeq" id="WP_206719431.1">
    <property type="nucleotide sequence ID" value="NZ_CP071091.1"/>
</dbReference>
<dbReference type="Proteomes" id="UP000663090">
    <property type="component" value="Chromosome"/>
</dbReference>
<proteinExistence type="predicted"/>
<keyword evidence="2" id="KW-1185">Reference proteome</keyword>
<organism evidence="1 2">
    <name type="scientific">Myxococcus landrumensis</name>
    <dbReference type="NCBI Taxonomy" id="2813577"/>
    <lineage>
        <taxon>Bacteria</taxon>
        <taxon>Pseudomonadati</taxon>
        <taxon>Myxococcota</taxon>
        <taxon>Myxococcia</taxon>
        <taxon>Myxococcales</taxon>
        <taxon>Cystobacterineae</taxon>
        <taxon>Myxococcaceae</taxon>
        <taxon>Myxococcus</taxon>
    </lineage>
</organism>
<protein>
    <recommendedName>
        <fullName evidence="3">Lipoprotein</fullName>
    </recommendedName>
</protein>